<evidence type="ECO:0000256" key="6">
    <source>
        <dbReference type="ARBA" id="ARBA00022679"/>
    </source>
</evidence>
<comment type="catalytic activity">
    <reaction evidence="1">
        <text>ATP + protein L-histidine = ADP + protein N-phospho-L-histidine.</text>
        <dbReference type="EC" id="2.7.13.3"/>
    </reaction>
</comment>
<dbReference type="InterPro" id="IPR036097">
    <property type="entry name" value="HisK_dim/P_sf"/>
</dbReference>
<gene>
    <name evidence="17" type="primary">pdsS</name>
    <name evidence="17" type="ORF">COA71_10875</name>
</gene>
<evidence type="ECO:0000256" key="4">
    <source>
        <dbReference type="ARBA" id="ARBA00022475"/>
    </source>
</evidence>
<dbReference type="CDD" id="cd00082">
    <property type="entry name" value="HisKA"/>
    <property type="match status" value="1"/>
</dbReference>
<keyword evidence="10" id="KW-0067">ATP-binding</keyword>
<dbReference type="Pfam" id="PF02518">
    <property type="entry name" value="HATPase_c"/>
    <property type="match status" value="1"/>
</dbReference>
<keyword evidence="12" id="KW-0902">Two-component regulatory system</keyword>
<keyword evidence="9 17" id="KW-0418">Kinase</keyword>
<dbReference type="InterPro" id="IPR036890">
    <property type="entry name" value="HATPase_C_sf"/>
</dbReference>
<dbReference type="PROSITE" id="PS50885">
    <property type="entry name" value="HAMP"/>
    <property type="match status" value="1"/>
</dbReference>
<keyword evidence="4" id="KW-1003">Cell membrane</keyword>
<keyword evidence="5" id="KW-0597">Phosphoprotein</keyword>
<evidence type="ECO:0000256" key="1">
    <source>
        <dbReference type="ARBA" id="ARBA00000085"/>
    </source>
</evidence>
<dbReference type="PROSITE" id="PS50109">
    <property type="entry name" value="HIS_KIN"/>
    <property type="match status" value="1"/>
</dbReference>
<feature type="transmembrane region" description="Helical" evidence="14">
    <location>
        <begin position="432"/>
        <end position="454"/>
    </location>
</feature>
<keyword evidence="7 14" id="KW-0812">Transmembrane</keyword>
<dbReference type="SMART" id="SM00304">
    <property type="entry name" value="HAMP"/>
    <property type="match status" value="1"/>
</dbReference>
<evidence type="ECO:0000256" key="10">
    <source>
        <dbReference type="ARBA" id="ARBA00022840"/>
    </source>
</evidence>
<evidence type="ECO:0000259" key="15">
    <source>
        <dbReference type="PROSITE" id="PS50109"/>
    </source>
</evidence>
<evidence type="ECO:0000256" key="3">
    <source>
        <dbReference type="ARBA" id="ARBA00012438"/>
    </source>
</evidence>
<evidence type="ECO:0000256" key="8">
    <source>
        <dbReference type="ARBA" id="ARBA00022741"/>
    </source>
</evidence>
<keyword evidence="6" id="KW-0808">Transferase</keyword>
<evidence type="ECO:0000313" key="18">
    <source>
        <dbReference type="Proteomes" id="UP000228987"/>
    </source>
</evidence>
<dbReference type="PANTHER" id="PTHR45528">
    <property type="entry name" value="SENSOR HISTIDINE KINASE CPXA"/>
    <property type="match status" value="1"/>
</dbReference>
<dbReference type="InterPro" id="IPR003594">
    <property type="entry name" value="HATPase_dom"/>
</dbReference>
<dbReference type="Gene3D" id="1.10.287.130">
    <property type="match status" value="1"/>
</dbReference>
<dbReference type="SMART" id="SM00387">
    <property type="entry name" value="HATPase_c"/>
    <property type="match status" value="1"/>
</dbReference>
<dbReference type="Gene3D" id="3.30.565.10">
    <property type="entry name" value="Histidine kinase-like ATPase, C-terminal domain"/>
    <property type="match status" value="1"/>
</dbReference>
<proteinExistence type="predicted"/>
<dbReference type="SUPFAM" id="SSF49344">
    <property type="entry name" value="CBD9-like"/>
    <property type="match status" value="1"/>
</dbReference>
<feature type="domain" description="Histidine kinase" evidence="15">
    <location>
        <begin position="515"/>
        <end position="729"/>
    </location>
</feature>
<dbReference type="Gene3D" id="2.60.40.1190">
    <property type="match status" value="1"/>
</dbReference>
<feature type="transmembrane region" description="Helical" evidence="14">
    <location>
        <begin position="15"/>
        <end position="34"/>
    </location>
</feature>
<evidence type="ECO:0000256" key="13">
    <source>
        <dbReference type="ARBA" id="ARBA00023136"/>
    </source>
</evidence>
<dbReference type="GO" id="GO:0005886">
    <property type="term" value="C:plasma membrane"/>
    <property type="evidence" value="ECO:0007669"/>
    <property type="project" value="UniProtKB-SubCell"/>
</dbReference>
<comment type="subcellular location">
    <subcellularLocation>
        <location evidence="2">Cell membrane</location>
        <topology evidence="2">Multi-pass membrane protein</topology>
    </subcellularLocation>
</comment>
<reference evidence="18" key="1">
    <citation type="submission" date="2017-08" db="EMBL/GenBank/DDBJ databases">
        <title>A dynamic microbial community with high functional redundancy inhabits the cold, oxic subseafloor aquifer.</title>
        <authorList>
            <person name="Tully B.J."/>
            <person name="Wheat C.G."/>
            <person name="Glazer B.T."/>
            <person name="Huber J.A."/>
        </authorList>
    </citation>
    <scope>NUCLEOTIDE SEQUENCE [LARGE SCALE GENOMIC DNA]</scope>
</reference>
<dbReference type="GO" id="GO:0000155">
    <property type="term" value="F:phosphorelay sensor kinase activity"/>
    <property type="evidence" value="ECO:0007669"/>
    <property type="project" value="InterPro"/>
</dbReference>
<dbReference type="InterPro" id="IPR050398">
    <property type="entry name" value="HssS/ArlS-like"/>
</dbReference>
<keyword evidence="8" id="KW-0547">Nucleotide-binding</keyword>
<dbReference type="PANTHER" id="PTHR45528:SF1">
    <property type="entry name" value="SENSOR HISTIDINE KINASE CPXA"/>
    <property type="match status" value="1"/>
</dbReference>
<evidence type="ECO:0000256" key="5">
    <source>
        <dbReference type="ARBA" id="ARBA00022553"/>
    </source>
</evidence>
<organism evidence="17 18">
    <name type="scientific">SAR86 cluster bacterium</name>
    <dbReference type="NCBI Taxonomy" id="2030880"/>
    <lineage>
        <taxon>Bacteria</taxon>
        <taxon>Pseudomonadati</taxon>
        <taxon>Pseudomonadota</taxon>
        <taxon>Gammaproteobacteria</taxon>
        <taxon>SAR86 cluster</taxon>
    </lineage>
</organism>
<keyword evidence="13 14" id="KW-0472">Membrane</keyword>
<evidence type="ECO:0000256" key="2">
    <source>
        <dbReference type="ARBA" id="ARBA00004651"/>
    </source>
</evidence>
<accession>A0A2A5CAH1</accession>
<dbReference type="SUPFAM" id="SSF47384">
    <property type="entry name" value="Homodimeric domain of signal transducing histidine kinase"/>
    <property type="match status" value="1"/>
</dbReference>
<dbReference type="NCBIfam" id="TIGR03785">
    <property type="entry name" value="marine_sort_HK"/>
    <property type="match status" value="1"/>
</dbReference>
<comment type="caution">
    <text evidence="17">The sequence shown here is derived from an EMBL/GenBank/DDBJ whole genome shotgun (WGS) entry which is preliminary data.</text>
</comment>
<dbReference type="InterPro" id="IPR003660">
    <property type="entry name" value="HAMP_dom"/>
</dbReference>
<dbReference type="Pfam" id="PF00512">
    <property type="entry name" value="HisKA"/>
    <property type="match status" value="1"/>
</dbReference>
<dbReference type="CDD" id="cd06225">
    <property type="entry name" value="HAMP"/>
    <property type="match status" value="1"/>
</dbReference>
<evidence type="ECO:0000256" key="14">
    <source>
        <dbReference type="SAM" id="Phobius"/>
    </source>
</evidence>
<dbReference type="Proteomes" id="UP000228987">
    <property type="component" value="Unassembled WGS sequence"/>
</dbReference>
<dbReference type="InterPro" id="IPR003661">
    <property type="entry name" value="HisK_dim/P_dom"/>
</dbReference>
<dbReference type="EMBL" id="NVWI01000009">
    <property type="protein sequence ID" value="PCJ40356.1"/>
    <property type="molecule type" value="Genomic_DNA"/>
</dbReference>
<evidence type="ECO:0000259" key="16">
    <source>
        <dbReference type="PROSITE" id="PS50885"/>
    </source>
</evidence>
<protein>
    <recommendedName>
        <fullName evidence="3">histidine kinase</fullName>
        <ecNumber evidence="3">2.7.13.3</ecNumber>
    </recommendedName>
</protein>
<dbReference type="Gene3D" id="6.10.340.10">
    <property type="match status" value="1"/>
</dbReference>
<evidence type="ECO:0000313" key="17">
    <source>
        <dbReference type="EMBL" id="PCJ40356.1"/>
    </source>
</evidence>
<keyword evidence="11 14" id="KW-1133">Transmembrane helix</keyword>
<sequence>MAAFTKKLFSIRAKLVFASSFLLVIPWLGYLYILEMEEYLSRAQEQTVLGTARALAAALSERPELFNDSSYSRATEGGDLYVYPVFYPLAIDDGNILDWRDYQQYERHYQEGSNSPNPANEFSSFRNSSIAGDPLSFRLMLGEYNRSLYAYLRVIDENVVLRDRESLRIDRSDNLRLGLVNREGVFENYVIAPYADEFIYPYRIDGDISDISSLRYEPRITGRWNRTSEGYEVELRLPLEMLGDKLALSIYDIDDSEERRLAAIVSTSGINSPELLGTLRRPTPEIDRIVAGMGLSNSRVQVVDRSQRILLSEGDIQSANGLMLEELDQGEQSLWSRLKNTLLRPLYNQVLSQPISNFVDELYQQGTVEGEHIISALRGVPTTNFRTLGNGETRILEAAFPIMASGQVLGVVVVDQNMNGIRTFRNQALETLFDTMLGIMLLVITVLFLFASGLSNRIRSLRNQAEQIIDDSGRIHNTISPSRSSDEIGDLSRSFSNILDRLTQYTDYLENMSSRLSHELRTPVTVVRSSLDNLRLAANEKESETYIQRAEEGLARLSLILTNMSEASRMEQILKTSDKEAVDLTKVIAACTEGYRQVYPHINFNASVAEQPVMIMGNADYIVQLMDKLVANAVEFSYEGKPIRVKCASEENEAVISVTNSGPYLAEEMKDRIFDSMVSVRPESKKRQPHLGMGLHIARMISEYHGGYIYADNLLEEEGVIVVLRIPLG</sequence>
<evidence type="ECO:0000256" key="7">
    <source>
        <dbReference type="ARBA" id="ARBA00022692"/>
    </source>
</evidence>
<dbReference type="GO" id="GO:0005524">
    <property type="term" value="F:ATP binding"/>
    <property type="evidence" value="ECO:0007669"/>
    <property type="project" value="UniProtKB-KW"/>
</dbReference>
<feature type="domain" description="HAMP" evidence="16">
    <location>
        <begin position="452"/>
        <end position="507"/>
    </location>
</feature>
<dbReference type="InterPro" id="IPR005467">
    <property type="entry name" value="His_kinase_dom"/>
</dbReference>
<dbReference type="SUPFAM" id="SSF55874">
    <property type="entry name" value="ATPase domain of HSP90 chaperone/DNA topoisomerase II/histidine kinase"/>
    <property type="match status" value="1"/>
</dbReference>
<dbReference type="EC" id="2.7.13.3" evidence="3"/>
<evidence type="ECO:0000256" key="12">
    <source>
        <dbReference type="ARBA" id="ARBA00023012"/>
    </source>
</evidence>
<evidence type="ECO:0000256" key="11">
    <source>
        <dbReference type="ARBA" id="ARBA00022989"/>
    </source>
</evidence>
<dbReference type="AlphaFoldDB" id="A0A2A5CAH1"/>
<name>A0A2A5CAH1_9GAMM</name>
<evidence type="ECO:0000256" key="9">
    <source>
        <dbReference type="ARBA" id="ARBA00022777"/>
    </source>
</evidence>
<dbReference type="SMART" id="SM00388">
    <property type="entry name" value="HisKA"/>
    <property type="match status" value="1"/>
</dbReference>
<dbReference type="InterPro" id="IPR022510">
    <property type="entry name" value="Sortase_His-kinase"/>
</dbReference>